<sequence>MHRHRPYEISLRKNGTPPLVGSRKSGPKSSPSTKLGSTASGHGAVPFLCTTTPFLPVERPDRFLSPLNNTSSERSTAKSETSPRLSLPISPSIPSFNHEAFLYSRYFKSGHLLNPYFVIDYQLEDELGSGGYGFVMTARHRKKGHEVAVKFIIKDKVPESGWMEDHELGRLPTEIVLVSLISHENIVKCLDLYEDELYFYLVQELHGSPWAQKQLLVLPPLRATHTPSTPALSPSVSDVSLDSEIHTPPLSPTDETVQANHPPKFQLSAPATGYTAKRFPICRRPSHDLFECIEQSENKRLTEDQARYVFAQVVDAVCYLDGLGITHRDIKDENLVIDRNLKVKLIDFGSATIDDPTQPRPFHTLFFGTTAYASSEILRKQTYQAPPAEIWTLGVLLSFLLTGTSPFPSMKDAIEGNVRIEEGPTSMKISHDAMDLMALCLDPNPATRATISHVRLHKWLRPEFT</sequence>
<keyword evidence="2" id="KW-1185">Reference proteome</keyword>
<gene>
    <name evidence="1" type="ORF">BDN72DRAFT_757621</name>
</gene>
<dbReference type="Proteomes" id="UP000308600">
    <property type="component" value="Unassembled WGS sequence"/>
</dbReference>
<evidence type="ECO:0000313" key="2">
    <source>
        <dbReference type="Proteomes" id="UP000308600"/>
    </source>
</evidence>
<proteinExistence type="predicted"/>
<dbReference type="EMBL" id="ML208263">
    <property type="protein sequence ID" value="TFK75454.1"/>
    <property type="molecule type" value="Genomic_DNA"/>
</dbReference>
<accession>A0ACD3BCK6</accession>
<evidence type="ECO:0000313" key="1">
    <source>
        <dbReference type="EMBL" id="TFK75454.1"/>
    </source>
</evidence>
<protein>
    <submittedName>
        <fullName evidence="1">Kinase-like protein</fullName>
    </submittedName>
</protein>
<name>A0ACD3BCK6_9AGAR</name>
<organism evidence="1 2">
    <name type="scientific">Pluteus cervinus</name>
    <dbReference type="NCBI Taxonomy" id="181527"/>
    <lineage>
        <taxon>Eukaryota</taxon>
        <taxon>Fungi</taxon>
        <taxon>Dikarya</taxon>
        <taxon>Basidiomycota</taxon>
        <taxon>Agaricomycotina</taxon>
        <taxon>Agaricomycetes</taxon>
        <taxon>Agaricomycetidae</taxon>
        <taxon>Agaricales</taxon>
        <taxon>Pluteineae</taxon>
        <taxon>Pluteaceae</taxon>
        <taxon>Pluteus</taxon>
    </lineage>
</organism>
<reference evidence="1 2" key="1">
    <citation type="journal article" date="2019" name="Nat. Ecol. Evol.">
        <title>Megaphylogeny resolves global patterns of mushroom evolution.</title>
        <authorList>
            <person name="Varga T."/>
            <person name="Krizsan K."/>
            <person name="Foldi C."/>
            <person name="Dima B."/>
            <person name="Sanchez-Garcia M."/>
            <person name="Sanchez-Ramirez S."/>
            <person name="Szollosi G.J."/>
            <person name="Szarkandi J.G."/>
            <person name="Papp V."/>
            <person name="Albert L."/>
            <person name="Andreopoulos W."/>
            <person name="Angelini C."/>
            <person name="Antonin V."/>
            <person name="Barry K.W."/>
            <person name="Bougher N.L."/>
            <person name="Buchanan P."/>
            <person name="Buyck B."/>
            <person name="Bense V."/>
            <person name="Catcheside P."/>
            <person name="Chovatia M."/>
            <person name="Cooper J."/>
            <person name="Damon W."/>
            <person name="Desjardin D."/>
            <person name="Finy P."/>
            <person name="Geml J."/>
            <person name="Haridas S."/>
            <person name="Hughes K."/>
            <person name="Justo A."/>
            <person name="Karasinski D."/>
            <person name="Kautmanova I."/>
            <person name="Kiss B."/>
            <person name="Kocsube S."/>
            <person name="Kotiranta H."/>
            <person name="LaButti K.M."/>
            <person name="Lechner B.E."/>
            <person name="Liimatainen K."/>
            <person name="Lipzen A."/>
            <person name="Lukacs Z."/>
            <person name="Mihaltcheva S."/>
            <person name="Morgado L.N."/>
            <person name="Niskanen T."/>
            <person name="Noordeloos M.E."/>
            <person name="Ohm R.A."/>
            <person name="Ortiz-Santana B."/>
            <person name="Ovrebo C."/>
            <person name="Racz N."/>
            <person name="Riley R."/>
            <person name="Savchenko A."/>
            <person name="Shiryaev A."/>
            <person name="Soop K."/>
            <person name="Spirin V."/>
            <person name="Szebenyi C."/>
            <person name="Tomsovsky M."/>
            <person name="Tulloss R.E."/>
            <person name="Uehling J."/>
            <person name="Grigoriev I.V."/>
            <person name="Vagvolgyi C."/>
            <person name="Papp T."/>
            <person name="Martin F.M."/>
            <person name="Miettinen O."/>
            <person name="Hibbett D.S."/>
            <person name="Nagy L.G."/>
        </authorList>
    </citation>
    <scope>NUCLEOTIDE SEQUENCE [LARGE SCALE GENOMIC DNA]</scope>
    <source>
        <strain evidence="1 2">NL-1719</strain>
    </source>
</reference>